<dbReference type="InterPro" id="IPR003033">
    <property type="entry name" value="SCP2_sterol-bd_dom"/>
</dbReference>
<keyword evidence="3" id="KW-1185">Reference proteome</keyword>
<reference evidence="3" key="1">
    <citation type="submission" date="2017-01" db="EMBL/GenBank/DDBJ databases">
        <authorList>
            <person name="Wang Y."/>
            <person name="White M."/>
            <person name="Kvist S."/>
            <person name="Moncalvo J.-M."/>
        </authorList>
    </citation>
    <scope>NUCLEOTIDE SEQUENCE [LARGE SCALE GENOMIC DNA]</scope>
    <source>
        <strain evidence="3">COL-18-3</strain>
    </source>
</reference>
<dbReference type="PANTHER" id="PTHR10094">
    <property type="entry name" value="STEROL CARRIER PROTEIN 2 SCP-2 FAMILY PROTEIN"/>
    <property type="match status" value="1"/>
</dbReference>
<evidence type="ECO:0000313" key="3">
    <source>
        <dbReference type="Proteomes" id="UP000188320"/>
    </source>
</evidence>
<proteinExistence type="predicted"/>
<protein>
    <submittedName>
        <fullName evidence="2">Oleate-induced peroxisomal protein POX18</fullName>
    </submittedName>
</protein>
<sequence length="288" mass="31754">MTGGPGSKDEFQCAPLFLSLSSKLNGLDQSHKQQLIESANGVFGFVTKSNKTNKLAYWVIDLKKNPQLTWSEESINNALKQLDSKHGRVDVVVSTDDETLLQILRGKINAMQAFSSGKLRVKGSMAVGMRLEPTLRAFRTKTKAKTASTSQTNTKFKATENLLGEMKAVIKTFSQEERQKLLTKVNLIAVLKVTNPENSNESVTYTLNLSKGNTGEVVLNGPASDHKLNQDITVTVNQKDFELLSSGKLNGQSAYMRGKLKLQGNIFKAMSLDDVFQIAKKQKLKAKL</sequence>
<feature type="domain" description="SCP2" evidence="1">
    <location>
        <begin position="170"/>
        <end position="277"/>
    </location>
</feature>
<comment type="caution">
    <text evidence="2">The sequence shown here is derived from an EMBL/GenBank/DDBJ whole genome shotgun (WGS) entry which is preliminary data.</text>
</comment>
<dbReference type="OrthoDB" id="10265837at2759"/>
<dbReference type="Gene3D" id="3.30.1050.10">
    <property type="entry name" value="SCP2 sterol-binding domain"/>
    <property type="match status" value="2"/>
</dbReference>
<evidence type="ECO:0000259" key="1">
    <source>
        <dbReference type="Pfam" id="PF02036"/>
    </source>
</evidence>
<dbReference type="AlphaFoldDB" id="A0A1R1PTB1"/>
<feature type="domain" description="SCP2" evidence="1">
    <location>
        <begin position="27"/>
        <end position="135"/>
    </location>
</feature>
<dbReference type="EMBL" id="LSSK01000240">
    <property type="protein sequence ID" value="OMH84191.1"/>
    <property type="molecule type" value="Genomic_DNA"/>
</dbReference>
<dbReference type="PANTHER" id="PTHR10094:SF25">
    <property type="entry name" value="SCP2 STEROL-BINDING DOMAIN-CONTAINING PROTEIN 1"/>
    <property type="match status" value="1"/>
</dbReference>
<accession>A0A1R1PTB1</accession>
<dbReference type="Proteomes" id="UP000188320">
    <property type="component" value="Unassembled WGS sequence"/>
</dbReference>
<dbReference type="GO" id="GO:0005829">
    <property type="term" value="C:cytosol"/>
    <property type="evidence" value="ECO:0007669"/>
    <property type="project" value="TreeGrafter"/>
</dbReference>
<evidence type="ECO:0000313" key="2">
    <source>
        <dbReference type="EMBL" id="OMH84191.1"/>
    </source>
</evidence>
<dbReference type="SUPFAM" id="SSF55718">
    <property type="entry name" value="SCP-like"/>
    <property type="match status" value="2"/>
</dbReference>
<name>A0A1R1PTB1_ZANCU</name>
<organism evidence="2 3">
    <name type="scientific">Zancudomyces culisetae</name>
    <name type="common">Gut fungus</name>
    <name type="synonym">Smittium culisetae</name>
    <dbReference type="NCBI Taxonomy" id="1213189"/>
    <lineage>
        <taxon>Eukaryota</taxon>
        <taxon>Fungi</taxon>
        <taxon>Fungi incertae sedis</taxon>
        <taxon>Zoopagomycota</taxon>
        <taxon>Kickxellomycotina</taxon>
        <taxon>Harpellomycetes</taxon>
        <taxon>Harpellales</taxon>
        <taxon>Legeriomycetaceae</taxon>
        <taxon>Zancudomyces</taxon>
    </lineage>
</organism>
<dbReference type="InterPro" id="IPR036527">
    <property type="entry name" value="SCP2_sterol-bd_dom_sf"/>
</dbReference>
<dbReference type="Pfam" id="PF02036">
    <property type="entry name" value="SCP2"/>
    <property type="match status" value="2"/>
</dbReference>
<gene>
    <name evidence="2" type="ORF">AX774_g2307</name>
</gene>